<feature type="region of interest" description="Disordered" evidence="1">
    <location>
        <begin position="22"/>
        <end position="66"/>
    </location>
</feature>
<evidence type="ECO:0000259" key="2">
    <source>
        <dbReference type="Pfam" id="PF25942"/>
    </source>
</evidence>
<dbReference type="PROSITE" id="PS51257">
    <property type="entry name" value="PROKAR_LIPOPROTEIN"/>
    <property type="match status" value="1"/>
</dbReference>
<evidence type="ECO:0000313" key="4">
    <source>
        <dbReference type="Proteomes" id="UP000434101"/>
    </source>
</evidence>
<dbReference type="RefSeq" id="WP_160063431.1">
    <property type="nucleotide sequence ID" value="NZ_WUYX01000021.1"/>
</dbReference>
<protein>
    <recommendedName>
        <fullName evidence="2">Ig-like domain-containing protein</fullName>
    </recommendedName>
</protein>
<reference evidence="3 4" key="1">
    <citation type="submission" date="2020-01" db="EMBL/GenBank/DDBJ databases">
        <title>Natronorubrum sp. JWXQ-INN 674 isolated from Inner Mongolia Autonomous Region of China.</title>
        <authorList>
            <person name="Xue Q."/>
        </authorList>
    </citation>
    <scope>NUCLEOTIDE SEQUENCE [LARGE SCALE GENOMIC DNA]</scope>
    <source>
        <strain evidence="3 4">JWXQ-INN-674</strain>
    </source>
</reference>
<dbReference type="InterPro" id="IPR058929">
    <property type="entry name" value="Ig_halo"/>
</dbReference>
<feature type="domain" description="Ig-like" evidence="2">
    <location>
        <begin position="79"/>
        <end position="156"/>
    </location>
</feature>
<evidence type="ECO:0000256" key="1">
    <source>
        <dbReference type="SAM" id="MobiDB-lite"/>
    </source>
</evidence>
<feature type="compositionally biased region" description="Acidic residues" evidence="1">
    <location>
        <begin position="29"/>
        <end position="57"/>
    </location>
</feature>
<dbReference type="AlphaFoldDB" id="A0A6B0VIY9"/>
<sequence>MSELPRRRLLAVTGTTLTAAVAGCSSSDNGDENEDNGDAADPDSDLDPDSENGEPDTESTTAVDGTVLGDITIDNLNATAHSVDVIVEFDGEIEAWETASLESDSGVTLERSWPSDPGEFRVTARLDEAELSEITSAERDPDCLNLFVRIDRDGDLAFLTNTDGGPCGDGAADLDDAEEE</sequence>
<comment type="caution">
    <text evidence="3">The sequence shown here is derived from an EMBL/GenBank/DDBJ whole genome shotgun (WGS) entry which is preliminary data.</text>
</comment>
<keyword evidence="4" id="KW-1185">Reference proteome</keyword>
<dbReference type="Pfam" id="PF25942">
    <property type="entry name" value="Ig_halo"/>
    <property type="match status" value="1"/>
</dbReference>
<proteinExistence type="predicted"/>
<dbReference type="EMBL" id="WUYX01000021">
    <property type="protein sequence ID" value="MXV61494.1"/>
    <property type="molecule type" value="Genomic_DNA"/>
</dbReference>
<dbReference type="Proteomes" id="UP000434101">
    <property type="component" value="Unassembled WGS sequence"/>
</dbReference>
<name>A0A6B0VIY9_9EURY</name>
<organism evidence="3 4">
    <name type="scientific">Natronorubrum halalkaliphilum</name>
    <dbReference type="NCBI Taxonomy" id="2691917"/>
    <lineage>
        <taxon>Archaea</taxon>
        <taxon>Methanobacteriati</taxon>
        <taxon>Methanobacteriota</taxon>
        <taxon>Stenosarchaea group</taxon>
        <taxon>Halobacteria</taxon>
        <taxon>Halobacteriales</taxon>
        <taxon>Natrialbaceae</taxon>
        <taxon>Natronorubrum</taxon>
    </lineage>
</organism>
<accession>A0A6B0VIY9</accession>
<evidence type="ECO:0000313" key="3">
    <source>
        <dbReference type="EMBL" id="MXV61494.1"/>
    </source>
</evidence>
<dbReference type="OrthoDB" id="205445at2157"/>
<gene>
    <name evidence="3" type="ORF">GS429_05330</name>
</gene>